<comment type="caution">
    <text evidence="1">The sequence shown here is derived from an EMBL/GenBank/DDBJ whole genome shotgun (WGS) entry which is preliminary data.</text>
</comment>
<gene>
    <name evidence="1" type="ORF">MEDL_46959</name>
</gene>
<dbReference type="EMBL" id="CAJPWZ010002231">
    <property type="protein sequence ID" value="CAG2234330.1"/>
    <property type="molecule type" value="Genomic_DNA"/>
</dbReference>
<reference evidence="1" key="1">
    <citation type="submission" date="2021-03" db="EMBL/GenBank/DDBJ databases">
        <authorList>
            <person name="Bekaert M."/>
        </authorList>
    </citation>
    <scope>NUCLEOTIDE SEQUENCE</scope>
</reference>
<organism evidence="1 2">
    <name type="scientific">Mytilus edulis</name>
    <name type="common">Blue mussel</name>
    <dbReference type="NCBI Taxonomy" id="6550"/>
    <lineage>
        <taxon>Eukaryota</taxon>
        <taxon>Metazoa</taxon>
        <taxon>Spiralia</taxon>
        <taxon>Lophotrochozoa</taxon>
        <taxon>Mollusca</taxon>
        <taxon>Bivalvia</taxon>
        <taxon>Autobranchia</taxon>
        <taxon>Pteriomorphia</taxon>
        <taxon>Mytilida</taxon>
        <taxon>Mytiloidea</taxon>
        <taxon>Mytilidae</taxon>
        <taxon>Mytilinae</taxon>
        <taxon>Mytilus</taxon>
    </lineage>
</organism>
<evidence type="ECO:0000313" key="2">
    <source>
        <dbReference type="Proteomes" id="UP000683360"/>
    </source>
</evidence>
<protein>
    <submittedName>
        <fullName evidence="1">Uncharacterized protein</fullName>
    </submittedName>
</protein>
<accession>A0A8S3TSH7</accession>
<dbReference type="AlphaFoldDB" id="A0A8S3TSH7"/>
<dbReference type="OrthoDB" id="6139572at2759"/>
<dbReference type="SUPFAM" id="SSF50969">
    <property type="entry name" value="YVTN repeat-like/Quinoprotein amine dehydrogenase"/>
    <property type="match status" value="1"/>
</dbReference>
<dbReference type="Proteomes" id="UP000683360">
    <property type="component" value="Unassembled WGS sequence"/>
</dbReference>
<dbReference type="InterPro" id="IPR011044">
    <property type="entry name" value="Quino_amine_DH_bsu"/>
</dbReference>
<sequence length="276" mass="30379">MYDLYLFLGFGVFRNGTAVAVVNSNQIDQTSGMCASRSHPGYLYTHNDHGDGSHIYVLDSKTGHRISTITIRGAHNADWEDIACGPCPGGENCIYIVDRQYRVFGHRIQEPVSIDHNGHADIDAQLHFSWNESDCETLLVDPKGEVYLISRASGMEVQPKIAHVPLTEWNSQATVVLKDLVNLNIPLTGMDPTGGDISPNGKEALIITHNAMYHFEIPDGMVVLALSASNPITVPYTQETKGEAVSWDNHGNGYFTLGEGHDQTLYYYGRNTDIVG</sequence>
<name>A0A8S3TSH7_MYTED</name>
<keyword evidence="2" id="KW-1185">Reference proteome</keyword>
<proteinExistence type="predicted"/>
<evidence type="ECO:0000313" key="1">
    <source>
        <dbReference type="EMBL" id="CAG2234330.1"/>
    </source>
</evidence>